<sequence length="67" mass="7157">MKVLLHYLGKIPAFPAYLIMMMAGITAIGGCLAMLSAPSIKNLIMFCVGLLILGIVGVAKINSQYEE</sequence>
<name>A0A2H0UH80_9BACT</name>
<dbReference type="Proteomes" id="UP000229612">
    <property type="component" value="Unassembled WGS sequence"/>
</dbReference>
<gene>
    <name evidence="2" type="ORF">COU14_02580</name>
</gene>
<evidence type="ECO:0000313" key="2">
    <source>
        <dbReference type="EMBL" id="PIR85763.1"/>
    </source>
</evidence>
<keyword evidence="1" id="KW-1133">Transmembrane helix</keyword>
<proteinExistence type="predicted"/>
<feature type="transmembrane region" description="Helical" evidence="1">
    <location>
        <begin position="42"/>
        <end position="61"/>
    </location>
</feature>
<comment type="caution">
    <text evidence="2">The sequence shown here is derived from an EMBL/GenBank/DDBJ whole genome shotgun (WGS) entry which is preliminary data.</text>
</comment>
<keyword evidence="1" id="KW-0812">Transmembrane</keyword>
<evidence type="ECO:0000256" key="1">
    <source>
        <dbReference type="SAM" id="Phobius"/>
    </source>
</evidence>
<dbReference type="PROSITE" id="PS51257">
    <property type="entry name" value="PROKAR_LIPOPROTEIN"/>
    <property type="match status" value="1"/>
</dbReference>
<dbReference type="EMBL" id="PFBG01000028">
    <property type="protein sequence ID" value="PIR85763.1"/>
    <property type="molecule type" value="Genomic_DNA"/>
</dbReference>
<organism evidence="2 3">
    <name type="scientific">Candidatus Kaiserbacteria bacterium CG10_big_fil_rev_8_21_14_0_10_44_10</name>
    <dbReference type="NCBI Taxonomy" id="1974606"/>
    <lineage>
        <taxon>Bacteria</taxon>
        <taxon>Candidatus Kaiseribacteriota</taxon>
    </lineage>
</organism>
<accession>A0A2H0UH80</accession>
<feature type="transmembrane region" description="Helical" evidence="1">
    <location>
        <begin position="14"/>
        <end position="35"/>
    </location>
</feature>
<reference evidence="3" key="1">
    <citation type="submission" date="2017-09" db="EMBL/GenBank/DDBJ databases">
        <title>Depth-based differentiation of microbial function through sediment-hosted aquifers and enrichment of novel symbionts in the deep terrestrial subsurface.</title>
        <authorList>
            <person name="Probst A.J."/>
            <person name="Ladd B."/>
            <person name="Jarett J.K."/>
            <person name="Geller-Mcgrath D.E."/>
            <person name="Sieber C.M.K."/>
            <person name="Emerson J.B."/>
            <person name="Anantharaman K."/>
            <person name="Thomas B.C."/>
            <person name="Malmstrom R."/>
            <person name="Stieglmeier M."/>
            <person name="Klingl A."/>
            <person name="Woyke T."/>
            <person name="Ryan C.M."/>
            <person name="Banfield J.F."/>
        </authorList>
    </citation>
    <scope>NUCLEOTIDE SEQUENCE [LARGE SCALE GENOMIC DNA]</scope>
</reference>
<evidence type="ECO:0000313" key="3">
    <source>
        <dbReference type="Proteomes" id="UP000229612"/>
    </source>
</evidence>
<keyword evidence="1" id="KW-0472">Membrane</keyword>
<protein>
    <submittedName>
        <fullName evidence="2">Uncharacterized protein</fullName>
    </submittedName>
</protein>
<dbReference type="AlphaFoldDB" id="A0A2H0UH80"/>